<evidence type="ECO:0000313" key="2">
    <source>
        <dbReference type="Proteomes" id="UP001279410"/>
    </source>
</evidence>
<protein>
    <submittedName>
        <fullName evidence="1">Uncharacterized protein</fullName>
    </submittedName>
</protein>
<dbReference type="AlphaFoldDB" id="A0AAD3MEB1"/>
<dbReference type="EMBL" id="BRZM01000014">
    <property type="protein sequence ID" value="GLD52448.1"/>
    <property type="molecule type" value="Genomic_DNA"/>
</dbReference>
<accession>A0AAD3MEB1</accession>
<organism evidence="1 2">
    <name type="scientific">Lates japonicus</name>
    <name type="common">Japanese lates</name>
    <dbReference type="NCBI Taxonomy" id="270547"/>
    <lineage>
        <taxon>Eukaryota</taxon>
        <taxon>Metazoa</taxon>
        <taxon>Chordata</taxon>
        <taxon>Craniata</taxon>
        <taxon>Vertebrata</taxon>
        <taxon>Euteleostomi</taxon>
        <taxon>Actinopterygii</taxon>
        <taxon>Neopterygii</taxon>
        <taxon>Teleostei</taxon>
        <taxon>Neoteleostei</taxon>
        <taxon>Acanthomorphata</taxon>
        <taxon>Carangaria</taxon>
        <taxon>Carangaria incertae sedis</taxon>
        <taxon>Centropomidae</taxon>
        <taxon>Lates</taxon>
    </lineage>
</organism>
<dbReference type="PANTHER" id="PTHR35450">
    <property type="entry name" value="REVERSE TRANSCRIPTASE DOMAIN-CONTAINING PROTEIN"/>
    <property type="match status" value="1"/>
</dbReference>
<proteinExistence type="predicted"/>
<dbReference type="Proteomes" id="UP001279410">
    <property type="component" value="Unassembled WGS sequence"/>
</dbReference>
<gene>
    <name evidence="1" type="ORF">AKAME5_000535400</name>
</gene>
<sequence>MSCGIYQGDALSTVRFYRDMNLLSQIITKIGKMISTEGAELLEGSNKYLGILQAHGSHEEVARKSATAKYLHRIRQVLKSQLNGKNKV</sequence>
<keyword evidence="2" id="KW-1185">Reference proteome</keyword>
<dbReference type="PANTHER" id="PTHR35450:SF2">
    <property type="entry name" value="REVERSE TRANSCRIPTASE DOMAIN-CONTAINING PROTEIN"/>
    <property type="match status" value="1"/>
</dbReference>
<reference evidence="1" key="1">
    <citation type="submission" date="2022-08" db="EMBL/GenBank/DDBJ databases">
        <title>Genome sequencing of akame (Lates japonicus).</title>
        <authorList>
            <person name="Hashiguchi Y."/>
            <person name="Takahashi H."/>
        </authorList>
    </citation>
    <scope>NUCLEOTIDE SEQUENCE</scope>
    <source>
        <strain evidence="1">Kochi</strain>
    </source>
</reference>
<name>A0AAD3MEB1_LATJO</name>
<comment type="caution">
    <text evidence="1">The sequence shown here is derived from an EMBL/GenBank/DDBJ whole genome shotgun (WGS) entry which is preliminary data.</text>
</comment>
<evidence type="ECO:0000313" key="1">
    <source>
        <dbReference type="EMBL" id="GLD52448.1"/>
    </source>
</evidence>